<dbReference type="InterPro" id="IPR021825">
    <property type="entry name" value="RETICULATA-related"/>
</dbReference>
<feature type="transmembrane region" description="Helical" evidence="10">
    <location>
        <begin position="283"/>
        <end position="303"/>
    </location>
</feature>
<evidence type="ECO:0000313" key="11">
    <source>
        <dbReference type="EMBL" id="KAK6926669.1"/>
    </source>
</evidence>
<keyword evidence="4" id="KW-0934">Plastid</keyword>
<dbReference type="Proteomes" id="UP001370490">
    <property type="component" value="Unassembled WGS sequence"/>
</dbReference>
<gene>
    <name evidence="11" type="ORF">RJ641_008388</name>
</gene>
<evidence type="ECO:0000256" key="7">
    <source>
        <dbReference type="ARBA" id="ARBA00022989"/>
    </source>
</evidence>
<feature type="region of interest" description="Disordered" evidence="9">
    <location>
        <begin position="58"/>
        <end position="103"/>
    </location>
</feature>
<comment type="caution">
    <text evidence="11">The sequence shown here is derived from an EMBL/GenBank/DDBJ whole genome shotgun (WGS) entry which is preliminary data.</text>
</comment>
<feature type="compositionally biased region" description="Gly residues" evidence="9">
    <location>
        <begin position="68"/>
        <end position="89"/>
    </location>
</feature>
<comment type="subcellular location">
    <subcellularLocation>
        <location evidence="1">Plastid</location>
        <location evidence="1">Chloroplast membrane</location>
        <topology evidence="1">Multi-pass membrane protein</topology>
    </subcellularLocation>
</comment>
<evidence type="ECO:0000256" key="8">
    <source>
        <dbReference type="ARBA" id="ARBA00023136"/>
    </source>
</evidence>
<protein>
    <submittedName>
        <fullName evidence="11">Protein RETICULATA-related</fullName>
    </submittedName>
</protein>
<reference evidence="11 12" key="1">
    <citation type="submission" date="2023-12" db="EMBL/GenBank/DDBJ databases">
        <title>A high-quality genome assembly for Dillenia turbinata (Dilleniales).</title>
        <authorList>
            <person name="Chanderbali A."/>
        </authorList>
    </citation>
    <scope>NUCLEOTIDE SEQUENCE [LARGE SCALE GENOMIC DNA]</scope>
    <source>
        <strain evidence="11">LSX21</strain>
        <tissue evidence="11">Leaf</tissue>
    </source>
</reference>
<evidence type="ECO:0000256" key="5">
    <source>
        <dbReference type="ARBA" id="ARBA00022692"/>
    </source>
</evidence>
<accession>A0AAN8Z4Y6</accession>
<dbReference type="GO" id="GO:0099402">
    <property type="term" value="P:plant organ development"/>
    <property type="evidence" value="ECO:0007669"/>
    <property type="project" value="TreeGrafter"/>
</dbReference>
<dbReference type="PANTHER" id="PTHR31038">
    <property type="entry name" value="EXPRESSED PROTEIN-RELATED"/>
    <property type="match status" value="1"/>
</dbReference>
<evidence type="ECO:0000256" key="3">
    <source>
        <dbReference type="ARBA" id="ARBA00022528"/>
    </source>
</evidence>
<sequence length="393" mass="42387">MAFYSSLSSSSLNSLHFLDSSIPSDTLNQFANNSVFRVRVFDNLTNTRFKSLCAKSNGGEGDAKLTSGNGGGIGFNGNHPPGGGGGGGGGDDDDNQEGEDADEAEFGPIMKFEEVMEEMKRRGATLPLDMLEAAKTVGLRKVILFRYLDLQGSGWLLGFAVKYFSMLRNRMLADPSFLFKVGTEIVIDSCCATFAEVQKRGKDFWTEFELYAADLLVGVVVDIALVAMLAPYARIGKPSVSRGFLGQVQQACAALPSSVFEAERPGCKFSTKQRVATYFYKGVMYGAVGFICGIIGQGIANLIMTAKRSIKKSEEDIPVPPLVKSAALWGVFLAVSSNTRYQIINGLERVVEASPLAKKVPPVAMAFTVGVRFANNIYGGMQFVEWAKLSGVQ</sequence>
<evidence type="ECO:0000256" key="9">
    <source>
        <dbReference type="SAM" id="MobiDB-lite"/>
    </source>
</evidence>
<proteinExistence type="inferred from homology"/>
<evidence type="ECO:0000313" key="12">
    <source>
        <dbReference type="Proteomes" id="UP001370490"/>
    </source>
</evidence>
<dbReference type="EMBL" id="JBAMMX010000015">
    <property type="protein sequence ID" value="KAK6926669.1"/>
    <property type="molecule type" value="Genomic_DNA"/>
</dbReference>
<keyword evidence="12" id="KW-1185">Reference proteome</keyword>
<keyword evidence="6" id="KW-0809">Transit peptide</keyword>
<dbReference type="Pfam" id="PF11891">
    <property type="entry name" value="RETICULATA-like"/>
    <property type="match status" value="1"/>
</dbReference>
<keyword evidence="8 10" id="KW-0472">Membrane</keyword>
<evidence type="ECO:0000256" key="4">
    <source>
        <dbReference type="ARBA" id="ARBA00022640"/>
    </source>
</evidence>
<feature type="compositionally biased region" description="Acidic residues" evidence="9">
    <location>
        <begin position="90"/>
        <end position="103"/>
    </location>
</feature>
<keyword evidence="5 10" id="KW-0812">Transmembrane</keyword>
<organism evidence="11 12">
    <name type="scientific">Dillenia turbinata</name>
    <dbReference type="NCBI Taxonomy" id="194707"/>
    <lineage>
        <taxon>Eukaryota</taxon>
        <taxon>Viridiplantae</taxon>
        <taxon>Streptophyta</taxon>
        <taxon>Embryophyta</taxon>
        <taxon>Tracheophyta</taxon>
        <taxon>Spermatophyta</taxon>
        <taxon>Magnoliopsida</taxon>
        <taxon>eudicotyledons</taxon>
        <taxon>Gunneridae</taxon>
        <taxon>Pentapetalae</taxon>
        <taxon>Dilleniales</taxon>
        <taxon>Dilleniaceae</taxon>
        <taxon>Dillenia</taxon>
    </lineage>
</organism>
<comment type="similarity">
    <text evidence="2">Belongs to the RETICULATA family.</text>
</comment>
<dbReference type="PANTHER" id="PTHR31038:SF18">
    <property type="entry name" value="PROTEIN RETICULATA-RELATED 1, CHLOROPLASTIC"/>
    <property type="match status" value="1"/>
</dbReference>
<dbReference type="AlphaFoldDB" id="A0AAN8Z4Y6"/>
<feature type="transmembrane region" description="Helical" evidence="10">
    <location>
        <begin position="210"/>
        <end position="233"/>
    </location>
</feature>
<evidence type="ECO:0000256" key="6">
    <source>
        <dbReference type="ARBA" id="ARBA00022946"/>
    </source>
</evidence>
<keyword evidence="3" id="KW-0150">Chloroplast</keyword>
<evidence type="ECO:0000256" key="10">
    <source>
        <dbReference type="SAM" id="Phobius"/>
    </source>
</evidence>
<keyword evidence="7 10" id="KW-1133">Transmembrane helix</keyword>
<evidence type="ECO:0000256" key="2">
    <source>
        <dbReference type="ARBA" id="ARBA00010793"/>
    </source>
</evidence>
<evidence type="ECO:0000256" key="1">
    <source>
        <dbReference type="ARBA" id="ARBA00004508"/>
    </source>
</evidence>
<name>A0AAN8Z4Y6_9MAGN</name>
<dbReference type="GO" id="GO:0009706">
    <property type="term" value="C:chloroplast inner membrane"/>
    <property type="evidence" value="ECO:0007669"/>
    <property type="project" value="TreeGrafter"/>
</dbReference>